<name>A0ABD3QW86_9STRA</name>
<reference evidence="1 2" key="1">
    <citation type="submission" date="2024-10" db="EMBL/GenBank/DDBJ databases">
        <title>Updated reference genomes for cyclostephanoid diatoms.</title>
        <authorList>
            <person name="Roberts W.R."/>
            <person name="Alverson A.J."/>
        </authorList>
    </citation>
    <scope>NUCLEOTIDE SEQUENCE [LARGE SCALE GENOMIC DNA]</scope>
    <source>
        <strain evidence="1 2">AJA010-31</strain>
    </source>
</reference>
<protein>
    <submittedName>
        <fullName evidence="1">Uncharacterized protein</fullName>
    </submittedName>
</protein>
<sequence>MSGNFAAIEMLVKDFTTALDLEWAKGGLMIREALTSESKHFSLFTVKNGLANQWREVTSGPTGGRGDGTVDKPIWLRLAKNGNDFQAYYRKVGSTLWVSVGKAATLTGSEFSIDSCLSVTKHSEIVKSAMNHCDESMSLLVGSQTSLGTLKAIADLVTAEGPERMPGSCCFDTPTSNDQYLGVDYDPKNMTCKNKGPFHLGISEEACENAGGKWFRTPCITLKRAIDQRPPRFNMGSSKQCQDMNLAYVTASTHHSKFTFTNTSHGCLEFCRSLPGYSNQRAMMRDEGIDSCVCLYEDGMLPKAAELPDYVTRSPPAFYLTNSDTGSSTLGIPMGYDCAANEIPIEYQSSTNSTRQQFQLSYNHQLVSAACPSKTLVADCARKRLAFRDRSNNVMTNADTWSLNEDGSITNVNCSDLKVSSIKDSINVLTSNYFTLVNPTTGLVMGIEDESRGCVDGMNITLQNAAIGNPYQLFYMRGGEIVSLACPNSSLSVSDATKCDSSTSVIQLKNRDGKSTIKSTWQLNNDATIQSLSPCQGKVIDVMTTGTNVSDINSLQDLRSSSGKFTVTTGTALGISNYTEAPSMYQKWIASRQQLTIMSGPYSFVDSSTGLAMSLADDTCALGTSLRMQVDSYTDKKQQFYLGNGGAMYSAQCPGLVVTASGVSAQLTLQSAIGASDNAKWNFLSDGSIESVKTGYIEVFGSNIELSLSSSTLSESPELDMDIGAVVAPGNTVRTYTGDITVTGSGWDMWGNSDQFHYHYRRMSGNFAAIEMLLKTGWQISGVKLQVVRLAAEGMAL</sequence>
<evidence type="ECO:0000313" key="1">
    <source>
        <dbReference type="EMBL" id="KAL3804442.1"/>
    </source>
</evidence>
<comment type="caution">
    <text evidence="1">The sequence shown here is derived from an EMBL/GenBank/DDBJ whole genome shotgun (WGS) entry which is preliminary data.</text>
</comment>
<dbReference type="CDD" id="cd00161">
    <property type="entry name" value="beta-trefoil_Ricin-like"/>
    <property type="match status" value="1"/>
</dbReference>
<accession>A0ABD3QW86</accession>
<dbReference type="EMBL" id="JALLPJ020000040">
    <property type="protein sequence ID" value="KAL3804442.1"/>
    <property type="molecule type" value="Genomic_DNA"/>
</dbReference>
<gene>
    <name evidence="1" type="ORF">ACHAWO_012458</name>
</gene>
<dbReference type="AlphaFoldDB" id="A0ABD3QW86"/>
<proteinExistence type="predicted"/>
<organism evidence="1 2">
    <name type="scientific">Cyclotella atomus</name>
    <dbReference type="NCBI Taxonomy" id="382360"/>
    <lineage>
        <taxon>Eukaryota</taxon>
        <taxon>Sar</taxon>
        <taxon>Stramenopiles</taxon>
        <taxon>Ochrophyta</taxon>
        <taxon>Bacillariophyta</taxon>
        <taxon>Coscinodiscophyceae</taxon>
        <taxon>Thalassiosirophycidae</taxon>
        <taxon>Stephanodiscales</taxon>
        <taxon>Stephanodiscaceae</taxon>
        <taxon>Cyclotella</taxon>
    </lineage>
</organism>
<dbReference type="SUPFAM" id="SSF50370">
    <property type="entry name" value="Ricin B-like lectins"/>
    <property type="match status" value="2"/>
</dbReference>
<dbReference type="Proteomes" id="UP001530400">
    <property type="component" value="Unassembled WGS sequence"/>
</dbReference>
<evidence type="ECO:0000313" key="2">
    <source>
        <dbReference type="Proteomes" id="UP001530400"/>
    </source>
</evidence>
<dbReference type="InterPro" id="IPR035992">
    <property type="entry name" value="Ricin_B-like_lectins"/>
</dbReference>
<keyword evidence="2" id="KW-1185">Reference proteome</keyword>